<sequence length="303" mass="33797">MEQRDEVSDFLRSRRDRLTPQQVGIIGGGRRRVPGLRREEVAILADVSLDYYARMERGDLSGVSPQILESVAKALRLDDAETDHLHDLARTTDPTPARRRKPGRPQAVRPGLQRFIDAVTGAPVWIRDRRMNIITANQLGLALYAPLLADADGRGNTARFMFLSPAARNFFPDWDQGADDIVATLRTYAGQNPRDRQLTDLIGELITRSEGFQLRWAAHNVRHHRTGIKRIHHPDVGDLELSYEAMDLPADPEWFMFGYTADPGSPTEERLRLLGSLAASATAPGAEHTVAGQPVSTDPNSRR</sequence>
<feature type="region of interest" description="Disordered" evidence="1">
    <location>
        <begin position="282"/>
        <end position="303"/>
    </location>
</feature>
<protein>
    <submittedName>
        <fullName evidence="3">Helix-turn-helix domain-containing protein</fullName>
    </submittedName>
</protein>
<dbReference type="OrthoDB" id="3212310at2"/>
<evidence type="ECO:0000313" key="4">
    <source>
        <dbReference type="Proteomes" id="UP000184512"/>
    </source>
</evidence>
<dbReference type="SUPFAM" id="SSF47413">
    <property type="entry name" value="lambda repressor-like DNA-binding domains"/>
    <property type="match status" value="1"/>
</dbReference>
<dbReference type="RefSeq" id="WP_073186974.1">
    <property type="nucleotide sequence ID" value="NZ_FQZG01000024.1"/>
</dbReference>
<feature type="region of interest" description="Disordered" evidence="1">
    <location>
        <begin position="83"/>
        <end position="107"/>
    </location>
</feature>
<feature type="compositionally biased region" description="Polar residues" evidence="1">
    <location>
        <begin position="294"/>
        <end position="303"/>
    </location>
</feature>
<reference evidence="3 4" key="1">
    <citation type="submission" date="2016-11" db="EMBL/GenBank/DDBJ databases">
        <authorList>
            <person name="Jaros S."/>
            <person name="Januszkiewicz K."/>
            <person name="Wedrychowicz H."/>
        </authorList>
    </citation>
    <scope>NUCLEOTIDE SEQUENCE [LARGE SCALE GENOMIC DNA]</scope>
    <source>
        <strain evidence="3 4">DSM 12906</strain>
    </source>
</reference>
<dbReference type="PANTHER" id="PTHR35010">
    <property type="entry name" value="BLL4672 PROTEIN-RELATED"/>
    <property type="match status" value="1"/>
</dbReference>
<keyword evidence="4" id="KW-1185">Reference proteome</keyword>
<dbReference type="GO" id="GO:0003677">
    <property type="term" value="F:DNA binding"/>
    <property type="evidence" value="ECO:0007669"/>
    <property type="project" value="InterPro"/>
</dbReference>
<accession>A0A1M6G1F6</accession>
<organism evidence="3 4">
    <name type="scientific">Tessaracoccus bendigoensis DSM 12906</name>
    <dbReference type="NCBI Taxonomy" id="1123357"/>
    <lineage>
        <taxon>Bacteria</taxon>
        <taxon>Bacillati</taxon>
        <taxon>Actinomycetota</taxon>
        <taxon>Actinomycetes</taxon>
        <taxon>Propionibacteriales</taxon>
        <taxon>Propionibacteriaceae</taxon>
        <taxon>Tessaracoccus</taxon>
    </lineage>
</organism>
<feature type="domain" description="HTH cro/C1-type" evidence="2">
    <location>
        <begin position="10"/>
        <end position="82"/>
    </location>
</feature>
<evidence type="ECO:0000256" key="1">
    <source>
        <dbReference type="SAM" id="MobiDB-lite"/>
    </source>
</evidence>
<dbReference type="Proteomes" id="UP000184512">
    <property type="component" value="Unassembled WGS sequence"/>
</dbReference>
<evidence type="ECO:0000313" key="3">
    <source>
        <dbReference type="EMBL" id="SHJ03811.1"/>
    </source>
</evidence>
<dbReference type="AlphaFoldDB" id="A0A1M6G1F6"/>
<gene>
    <name evidence="3" type="ORF">SAMN02745244_01577</name>
</gene>
<dbReference type="InterPro" id="IPR041413">
    <property type="entry name" value="MLTR_LBD"/>
</dbReference>
<dbReference type="CDD" id="cd00093">
    <property type="entry name" value="HTH_XRE"/>
    <property type="match status" value="1"/>
</dbReference>
<dbReference type="EMBL" id="FQZG01000024">
    <property type="protein sequence ID" value="SHJ03811.1"/>
    <property type="molecule type" value="Genomic_DNA"/>
</dbReference>
<evidence type="ECO:0000259" key="2">
    <source>
        <dbReference type="SMART" id="SM00530"/>
    </source>
</evidence>
<name>A0A1M6G1F6_9ACTN</name>
<dbReference type="InterPro" id="IPR010982">
    <property type="entry name" value="Lambda_DNA-bd_dom_sf"/>
</dbReference>
<dbReference type="Gene3D" id="3.30.450.180">
    <property type="match status" value="1"/>
</dbReference>
<dbReference type="Pfam" id="PF13560">
    <property type="entry name" value="HTH_31"/>
    <property type="match status" value="1"/>
</dbReference>
<dbReference type="PANTHER" id="PTHR35010:SF2">
    <property type="entry name" value="BLL4672 PROTEIN"/>
    <property type="match status" value="1"/>
</dbReference>
<dbReference type="Gene3D" id="1.10.260.40">
    <property type="entry name" value="lambda repressor-like DNA-binding domains"/>
    <property type="match status" value="1"/>
</dbReference>
<proteinExistence type="predicted"/>
<dbReference type="SMART" id="SM00530">
    <property type="entry name" value="HTH_XRE"/>
    <property type="match status" value="1"/>
</dbReference>
<dbReference type="InterPro" id="IPR001387">
    <property type="entry name" value="Cro/C1-type_HTH"/>
</dbReference>
<dbReference type="Pfam" id="PF17765">
    <property type="entry name" value="MLTR_LBD"/>
    <property type="match status" value="1"/>
</dbReference>
<dbReference type="STRING" id="1123357.SAMN02745244_01577"/>